<dbReference type="Proteomes" id="UP000182444">
    <property type="component" value="Chromosome 1D"/>
</dbReference>
<evidence type="ECO:0000313" key="1">
    <source>
        <dbReference type="EMBL" id="AOW04205.1"/>
    </source>
</evidence>
<dbReference type="GeneID" id="94583354"/>
<gene>
    <name evidence="1" type="ORF">YALI1_D21648g</name>
</gene>
<protein>
    <submittedName>
        <fullName evidence="1">Uncharacterized protein</fullName>
    </submittedName>
</protein>
<evidence type="ECO:0000313" key="2">
    <source>
        <dbReference type="Proteomes" id="UP000182444"/>
    </source>
</evidence>
<accession>A0A1D8NEZ7</accession>
<dbReference type="RefSeq" id="XP_068138840.1">
    <property type="nucleotide sequence ID" value="XM_068282739.1"/>
</dbReference>
<dbReference type="AlphaFoldDB" id="A0A1D8NEZ7"/>
<dbReference type="EMBL" id="CP017556">
    <property type="protein sequence ID" value="AOW04205.1"/>
    <property type="molecule type" value="Genomic_DNA"/>
</dbReference>
<dbReference type="VEuPathDB" id="FungiDB:YALI1_D21648g"/>
<sequence>MAIHLVSIVDNSDLSTTSQRDKNIQNQYTHYIIHTVSFKIQTPIPVVRSWGRPKSIQAEELVRESCLNNRAFCSGKDQVERALLDLS</sequence>
<organism evidence="1 2">
    <name type="scientific">Yarrowia lipolytica</name>
    <name type="common">Candida lipolytica</name>
    <dbReference type="NCBI Taxonomy" id="4952"/>
    <lineage>
        <taxon>Eukaryota</taxon>
        <taxon>Fungi</taxon>
        <taxon>Dikarya</taxon>
        <taxon>Ascomycota</taxon>
        <taxon>Saccharomycotina</taxon>
        <taxon>Dipodascomycetes</taxon>
        <taxon>Dipodascales</taxon>
        <taxon>Dipodascales incertae sedis</taxon>
        <taxon>Yarrowia</taxon>
    </lineage>
</organism>
<name>A0A1D8NEZ7_YARLL</name>
<reference evidence="1 2" key="1">
    <citation type="journal article" date="2016" name="PLoS ONE">
        <title>Sequence Assembly of Yarrowia lipolytica Strain W29/CLIB89 Shows Transposable Element Diversity.</title>
        <authorList>
            <person name="Magnan C."/>
            <person name="Yu J."/>
            <person name="Chang I."/>
            <person name="Jahn E."/>
            <person name="Kanomata Y."/>
            <person name="Wu J."/>
            <person name="Zeller M."/>
            <person name="Oakes M."/>
            <person name="Baldi P."/>
            <person name="Sandmeyer S."/>
        </authorList>
    </citation>
    <scope>NUCLEOTIDE SEQUENCE [LARGE SCALE GENOMIC DNA]</scope>
    <source>
        <strain evidence="2">CLIB89(W29)</strain>
    </source>
</reference>
<proteinExistence type="predicted"/>